<keyword evidence="2" id="KW-1133">Transmembrane helix</keyword>
<dbReference type="AlphaFoldDB" id="A0A2S2QX72"/>
<dbReference type="EMBL" id="GGMS01013060">
    <property type="protein sequence ID" value="MBY82263.1"/>
    <property type="molecule type" value="Transcribed_RNA"/>
</dbReference>
<evidence type="ECO:0000256" key="2">
    <source>
        <dbReference type="SAM" id="Phobius"/>
    </source>
</evidence>
<protein>
    <submittedName>
        <fullName evidence="3">Uncharacterized protein</fullName>
    </submittedName>
</protein>
<reference evidence="3" key="1">
    <citation type="submission" date="2018-04" db="EMBL/GenBank/DDBJ databases">
        <title>Transcriptome assembly of Sipha flava.</title>
        <authorList>
            <person name="Scully E.D."/>
            <person name="Geib S.M."/>
            <person name="Palmer N.A."/>
            <person name="Koch K."/>
            <person name="Bradshaw J."/>
            <person name="Heng-Moss T."/>
            <person name="Sarath G."/>
        </authorList>
    </citation>
    <scope>NUCLEOTIDE SEQUENCE</scope>
</reference>
<gene>
    <name evidence="3" type="ORF">g.147593</name>
</gene>
<keyword evidence="2" id="KW-0812">Transmembrane</keyword>
<evidence type="ECO:0000256" key="1">
    <source>
        <dbReference type="SAM" id="MobiDB-lite"/>
    </source>
</evidence>
<feature type="transmembrane region" description="Helical" evidence="2">
    <location>
        <begin position="137"/>
        <end position="156"/>
    </location>
</feature>
<feature type="region of interest" description="Disordered" evidence="1">
    <location>
        <begin position="62"/>
        <end position="93"/>
    </location>
</feature>
<organism evidence="3">
    <name type="scientific">Sipha flava</name>
    <name type="common">yellow sugarcane aphid</name>
    <dbReference type="NCBI Taxonomy" id="143950"/>
    <lineage>
        <taxon>Eukaryota</taxon>
        <taxon>Metazoa</taxon>
        <taxon>Ecdysozoa</taxon>
        <taxon>Arthropoda</taxon>
        <taxon>Hexapoda</taxon>
        <taxon>Insecta</taxon>
        <taxon>Pterygota</taxon>
        <taxon>Neoptera</taxon>
        <taxon>Paraneoptera</taxon>
        <taxon>Hemiptera</taxon>
        <taxon>Sternorrhyncha</taxon>
        <taxon>Aphidomorpha</taxon>
        <taxon>Aphidoidea</taxon>
        <taxon>Aphididae</taxon>
        <taxon>Sipha</taxon>
    </lineage>
</organism>
<feature type="transmembrane region" description="Helical" evidence="2">
    <location>
        <begin position="168"/>
        <end position="187"/>
    </location>
</feature>
<sequence length="193" mass="20958">MFHNLETHVNAEETINRKPWIDGPRARVTCYYAITRDRRNTPSQVIACTGWGLPSGNECGRQTATSRLSSAHKRSVWGTDDNNNGDFGGKKKTINKLKRKRTECGGGYINTQFTTSAGSNGRVRTMRLVTRQCTANAAAAVASAAAAATTVVVVTASRGETRAQRRRSLRMAPIFTVLTIVASTAAIQQGHFT</sequence>
<keyword evidence="2" id="KW-0472">Membrane</keyword>
<name>A0A2S2QX72_9HEMI</name>
<evidence type="ECO:0000313" key="3">
    <source>
        <dbReference type="EMBL" id="MBY82263.1"/>
    </source>
</evidence>
<proteinExistence type="predicted"/>
<accession>A0A2S2QX72</accession>